<feature type="region of interest" description="Disordered" evidence="1">
    <location>
        <begin position="44"/>
        <end position="63"/>
    </location>
</feature>
<dbReference type="Proteomes" id="UP000269945">
    <property type="component" value="Unassembled WGS sequence"/>
</dbReference>
<comment type="caution">
    <text evidence="2">The sequence shown here is derived from an EMBL/GenBank/DDBJ whole genome shotgun (WGS) entry which is preliminary data.</text>
</comment>
<feature type="non-terminal residue" evidence="2">
    <location>
        <position position="63"/>
    </location>
</feature>
<keyword evidence="3" id="KW-1185">Reference proteome</keyword>
<protein>
    <submittedName>
        <fullName evidence="2">Uncharacterized protein</fullName>
    </submittedName>
</protein>
<dbReference type="AlphaFoldDB" id="A0A9X9LQH3"/>
<evidence type="ECO:0000313" key="3">
    <source>
        <dbReference type="Proteomes" id="UP000269945"/>
    </source>
</evidence>
<dbReference type="EMBL" id="CYRY02011665">
    <property type="protein sequence ID" value="VCW79279.1"/>
    <property type="molecule type" value="Genomic_DNA"/>
</dbReference>
<sequence length="63" mass="7058">MLVSTMQTAMPPSLLLRPSSSRATWELSLVPSPSLWALMSWFRKPTSSPRPPAFLSRDLCRSP</sequence>
<proteinExistence type="predicted"/>
<gene>
    <name evidence="2" type="ORF">BN2614_LOCUS4</name>
</gene>
<organism evidence="2 3">
    <name type="scientific">Gulo gulo</name>
    <name type="common">Wolverine</name>
    <name type="synonym">Gluton</name>
    <dbReference type="NCBI Taxonomy" id="48420"/>
    <lineage>
        <taxon>Eukaryota</taxon>
        <taxon>Metazoa</taxon>
        <taxon>Chordata</taxon>
        <taxon>Craniata</taxon>
        <taxon>Vertebrata</taxon>
        <taxon>Euteleostomi</taxon>
        <taxon>Mammalia</taxon>
        <taxon>Eutheria</taxon>
        <taxon>Laurasiatheria</taxon>
        <taxon>Carnivora</taxon>
        <taxon>Caniformia</taxon>
        <taxon>Musteloidea</taxon>
        <taxon>Mustelidae</taxon>
        <taxon>Guloninae</taxon>
        <taxon>Gulo</taxon>
    </lineage>
</organism>
<accession>A0A9X9LQH3</accession>
<evidence type="ECO:0000313" key="2">
    <source>
        <dbReference type="EMBL" id="VCW79279.1"/>
    </source>
</evidence>
<reference evidence="2 3" key="1">
    <citation type="submission" date="2018-10" db="EMBL/GenBank/DDBJ databases">
        <authorList>
            <person name="Ekblom R."/>
            <person name="Jareborg N."/>
        </authorList>
    </citation>
    <scope>NUCLEOTIDE SEQUENCE [LARGE SCALE GENOMIC DNA]</scope>
    <source>
        <tissue evidence="2">Muscle</tissue>
    </source>
</reference>
<evidence type="ECO:0000256" key="1">
    <source>
        <dbReference type="SAM" id="MobiDB-lite"/>
    </source>
</evidence>
<name>A0A9X9LQH3_GULGU</name>